<feature type="region of interest" description="Disordered" evidence="1">
    <location>
        <begin position="989"/>
        <end position="1031"/>
    </location>
</feature>
<gene>
    <name evidence="2" type="ORF">ACHAWU_007199</name>
</gene>
<feature type="region of interest" description="Disordered" evidence="1">
    <location>
        <begin position="402"/>
        <end position="461"/>
    </location>
</feature>
<feature type="compositionally biased region" description="Polar residues" evidence="1">
    <location>
        <begin position="1286"/>
        <end position="1302"/>
    </location>
</feature>
<feature type="compositionally biased region" description="Low complexity" evidence="1">
    <location>
        <begin position="361"/>
        <end position="371"/>
    </location>
</feature>
<feature type="region of interest" description="Disordered" evidence="1">
    <location>
        <begin position="477"/>
        <end position="545"/>
    </location>
</feature>
<feature type="compositionally biased region" description="Basic and acidic residues" evidence="1">
    <location>
        <begin position="437"/>
        <end position="454"/>
    </location>
</feature>
<feature type="compositionally biased region" description="Basic residues" evidence="1">
    <location>
        <begin position="1271"/>
        <end position="1283"/>
    </location>
</feature>
<name>A0ABD3M084_9STRA</name>
<feature type="region of interest" description="Disordered" evidence="1">
    <location>
        <begin position="169"/>
        <end position="378"/>
    </location>
</feature>
<reference evidence="2 3" key="1">
    <citation type="submission" date="2024-10" db="EMBL/GenBank/DDBJ databases">
        <title>Updated reference genomes for cyclostephanoid diatoms.</title>
        <authorList>
            <person name="Roberts W.R."/>
            <person name="Alverson A.J."/>
        </authorList>
    </citation>
    <scope>NUCLEOTIDE SEQUENCE [LARGE SCALE GENOMIC DNA]</scope>
    <source>
        <strain evidence="2 3">AJA232-27</strain>
    </source>
</reference>
<dbReference type="EMBL" id="JALLBG020000312">
    <property type="protein sequence ID" value="KAL3756248.1"/>
    <property type="molecule type" value="Genomic_DNA"/>
</dbReference>
<evidence type="ECO:0000313" key="2">
    <source>
        <dbReference type="EMBL" id="KAL3756248.1"/>
    </source>
</evidence>
<feature type="compositionally biased region" description="Basic residues" evidence="1">
    <location>
        <begin position="535"/>
        <end position="545"/>
    </location>
</feature>
<evidence type="ECO:0000313" key="3">
    <source>
        <dbReference type="Proteomes" id="UP001530293"/>
    </source>
</evidence>
<proteinExistence type="predicted"/>
<feature type="compositionally biased region" description="Polar residues" evidence="1">
    <location>
        <begin position="492"/>
        <end position="501"/>
    </location>
</feature>
<accession>A0ABD3M084</accession>
<feature type="region of interest" description="Disordered" evidence="1">
    <location>
        <begin position="634"/>
        <end position="733"/>
    </location>
</feature>
<evidence type="ECO:0000256" key="1">
    <source>
        <dbReference type="SAM" id="MobiDB-lite"/>
    </source>
</evidence>
<feature type="region of interest" description="Disordered" evidence="1">
    <location>
        <begin position="1187"/>
        <end position="1230"/>
    </location>
</feature>
<feature type="region of interest" description="Disordered" evidence="1">
    <location>
        <begin position="892"/>
        <end position="973"/>
    </location>
</feature>
<feature type="region of interest" description="Disordered" evidence="1">
    <location>
        <begin position="561"/>
        <end position="590"/>
    </location>
</feature>
<dbReference type="Proteomes" id="UP001530293">
    <property type="component" value="Unassembled WGS sequence"/>
</dbReference>
<sequence>MTASSEAKDEEITTDDLQAMKAMIGDIKKDPSLLFRLTSLSIDVNSFSADGAVRTATAPNTNTAAIANNNNNNNGVLYVDDDTVVSALTMPSVGDCTTGTNGGYPQHQLPRGTVMMGDGDRIHNMSPTFRMGQGQIQASSTFAQATATAVTRANHDAEIAIRMQSLRAQRSGSNFRRTVQSNGGNNSQEVVSNSNRAQHSTTSSKPLPNNIAPNGNDGRALVRTPPPAFQSSNGEGLVRPKTNNSSPGVVAPTNSKRNQLSSSKPNSGAHGTATVSVDHRESVGSLTPSRRRQRQSQKNSINVNMESENSQHAGTLVLYRENAQGLDRRKEASTPSQAIVPSRGNRNGDESSNTNHHPDAQQRQLSSQSSSFPNNSLAQYRPISTSKKSLNVHNELAQRSLKTNNVHQQHPVHEGERSSSKQPSSNLSTSRRHSSRRSSDRRRGAKSSTDHTAETEATTQSSKALIEAFSSSSPALMSSSVQRHLPVESGHSDSGFNPNEPSHSRRGQSAGRAGNDSGSGKVRSRHGRAVSSSHHPSHRSKQKIRYHSPSYLRMSASSTMLTPIASSPGEGCRSSAESQRADQSQPSPKIKAAELMKQSDSMSLPFSTECRRWSVDEMNGSSIVHMQTLLRNERDHAKLKGTRARAETEPTTAVAESESPDKAVDTEGNDNVSTLVNDLHVNAGPQLPPQSPQLMSPAQSSLGHRLTHLSMSDRNRQHHDQRSERSESGRSVISRLFNPVKRSNSSHEGWGSNGGHSPIANVEHEGCGIVSLKSNGVEFPKIVNQQSLPEEHANAAVDDDNSHHLVNHELHSPGHRYTISHEGVTSDHLATKANDSMRGPQFCDERGRCQVHPHIRLLKPKMFGGWKVLLQYCPDCVLEQLKKNQENLTRIQLQQKKEEDKKKRKSKREKERHQSTHRHRADPIIGKDIGDVEFTPLSEKVKSRYHTKDSEKQREESRQEGLITPSDNVLDKVTPVTSNDQLIDHEQAASSNEVKNCDEAPPSPPPLPAETPPKPSTDSIVPHQGKVSTTKRVNGLPWIDYNGNSGRYTGAVNEQYLPNGQGVMIYDRGSISAGIWYNGVLDTEDSASRAQIAATEVEAPKNEHTPAAAPAKVLPKYTIGDTGRTEDMIIDTKKVTAALIAEVRPGDAAFVCRTDGRWTYAVAKSRTYGDNAAIKFKVNIRGSTKEFPTSQWGGFVRPIREPPRSANDGDSSQQQQQQQQQESASSAAATSLDKSLSTLGDFLDSQSGSNSVAGNFMRQDSDNLTTARMKIPSRSRSRSKSRQRSLNTSFPNLLSSDMSVSEENVDGQVNDVWETASGSGYRLRGIDP</sequence>
<comment type="caution">
    <text evidence="2">The sequence shown here is derived from an EMBL/GenBank/DDBJ whole genome shotgun (WGS) entry which is preliminary data.</text>
</comment>
<feature type="compositionally biased region" description="Basic and acidic residues" evidence="1">
    <location>
        <begin position="711"/>
        <end position="728"/>
    </location>
</feature>
<feature type="region of interest" description="Disordered" evidence="1">
    <location>
        <begin position="1247"/>
        <end position="1306"/>
    </location>
</feature>
<feature type="compositionally biased region" description="Basic and acidic residues" evidence="1">
    <location>
        <begin position="634"/>
        <end position="648"/>
    </location>
</feature>
<feature type="compositionally biased region" description="Polar residues" evidence="1">
    <location>
        <begin position="241"/>
        <end position="266"/>
    </location>
</feature>
<feature type="compositionally biased region" description="Polar residues" evidence="1">
    <location>
        <begin position="575"/>
        <end position="587"/>
    </location>
</feature>
<protein>
    <submittedName>
        <fullName evidence="2">Uncharacterized protein</fullName>
    </submittedName>
</protein>
<feature type="compositionally biased region" description="Low complexity" evidence="1">
    <location>
        <begin position="1211"/>
        <end position="1229"/>
    </location>
</feature>
<feature type="compositionally biased region" description="Polar residues" evidence="1">
    <location>
        <begin position="298"/>
        <end position="313"/>
    </location>
</feature>
<organism evidence="2 3">
    <name type="scientific">Discostella pseudostelligera</name>
    <dbReference type="NCBI Taxonomy" id="259834"/>
    <lineage>
        <taxon>Eukaryota</taxon>
        <taxon>Sar</taxon>
        <taxon>Stramenopiles</taxon>
        <taxon>Ochrophyta</taxon>
        <taxon>Bacillariophyta</taxon>
        <taxon>Coscinodiscophyceae</taxon>
        <taxon>Thalassiosirophycidae</taxon>
        <taxon>Stephanodiscales</taxon>
        <taxon>Stephanodiscaceae</taxon>
        <taxon>Discostella</taxon>
    </lineage>
</organism>
<feature type="compositionally biased region" description="Low complexity" evidence="1">
    <location>
        <begin position="692"/>
        <end position="702"/>
    </location>
</feature>
<feature type="compositionally biased region" description="Basic and acidic residues" evidence="1">
    <location>
        <begin position="939"/>
        <end position="959"/>
    </location>
</feature>
<feature type="compositionally biased region" description="Pro residues" evidence="1">
    <location>
        <begin position="1001"/>
        <end position="1015"/>
    </location>
</feature>
<feature type="compositionally biased region" description="Polar residues" evidence="1">
    <location>
        <begin position="169"/>
        <end position="213"/>
    </location>
</feature>
<keyword evidence="3" id="KW-1185">Reference proteome</keyword>